<dbReference type="Proteomes" id="UP000001055">
    <property type="component" value="Unassembled WGS sequence"/>
</dbReference>
<dbReference type="KEGG" id="pno:SNOG_01746"/>
<dbReference type="VEuPathDB" id="FungiDB:JI435_301090"/>
<evidence type="ECO:0000256" key="1">
    <source>
        <dbReference type="SAM" id="MobiDB-lite"/>
    </source>
</evidence>
<protein>
    <recommendedName>
        <fullName evidence="5">DUF1275 domain protein</fullName>
    </recommendedName>
</protein>
<dbReference type="HOGENOM" id="CLU_435519_0_0_1"/>
<feature type="compositionally biased region" description="Polar residues" evidence="1">
    <location>
        <begin position="1"/>
        <end position="13"/>
    </location>
</feature>
<feature type="region of interest" description="Disordered" evidence="1">
    <location>
        <begin position="1"/>
        <end position="26"/>
    </location>
</feature>
<feature type="transmembrane region" description="Helical" evidence="2">
    <location>
        <begin position="93"/>
        <end position="111"/>
    </location>
</feature>
<evidence type="ECO:0000313" key="4">
    <source>
        <dbReference type="Proteomes" id="UP000001055"/>
    </source>
</evidence>
<proteinExistence type="predicted"/>
<accession>Q0V2L8</accession>
<dbReference type="VEuPathDB" id="FungiDB:JI435_017460"/>
<dbReference type="GeneID" id="5969222"/>
<dbReference type="EMBL" id="CH445326">
    <property type="protein sequence ID" value="EAT91395.2"/>
    <property type="molecule type" value="Genomic_DNA"/>
</dbReference>
<organism evidence="3 4">
    <name type="scientific">Phaeosphaeria nodorum (strain SN15 / ATCC MYA-4574 / FGSC 10173)</name>
    <name type="common">Glume blotch fungus</name>
    <name type="synonym">Parastagonospora nodorum</name>
    <dbReference type="NCBI Taxonomy" id="321614"/>
    <lineage>
        <taxon>Eukaryota</taxon>
        <taxon>Fungi</taxon>
        <taxon>Dikarya</taxon>
        <taxon>Ascomycota</taxon>
        <taxon>Pezizomycotina</taxon>
        <taxon>Dothideomycetes</taxon>
        <taxon>Pleosporomycetidae</taxon>
        <taxon>Pleosporales</taxon>
        <taxon>Pleosporineae</taxon>
        <taxon>Phaeosphaeriaceae</taxon>
        <taxon>Parastagonospora</taxon>
    </lineage>
</organism>
<dbReference type="InterPro" id="IPR010699">
    <property type="entry name" value="DUF1275"/>
</dbReference>
<dbReference type="RefSeq" id="XP_001792377.1">
    <property type="nucleotide sequence ID" value="XM_001792325.1"/>
</dbReference>
<dbReference type="SUPFAM" id="SSF53098">
    <property type="entry name" value="Ribonuclease H-like"/>
    <property type="match status" value="1"/>
</dbReference>
<feature type="transmembrane region" description="Helical" evidence="2">
    <location>
        <begin position="40"/>
        <end position="56"/>
    </location>
</feature>
<keyword evidence="2" id="KW-0812">Transmembrane</keyword>
<name>Q0V2L8_PHANO</name>
<dbReference type="PANTHER" id="PTHR37488">
    <property type="entry name" value="DUF1275 DOMAIN-CONTAINING PROTEIN"/>
    <property type="match status" value="1"/>
</dbReference>
<keyword evidence="2" id="KW-0472">Membrane</keyword>
<dbReference type="Pfam" id="PF06912">
    <property type="entry name" value="DUF1275"/>
    <property type="match status" value="1"/>
</dbReference>
<evidence type="ECO:0000313" key="3">
    <source>
        <dbReference type="EMBL" id="EAT91395.2"/>
    </source>
</evidence>
<gene>
    <name evidence="3" type="ORF">SNOG_01746</name>
</gene>
<dbReference type="InterPro" id="IPR012337">
    <property type="entry name" value="RNaseH-like_sf"/>
</dbReference>
<reference evidence="4" key="1">
    <citation type="journal article" date="2007" name="Plant Cell">
        <title>Dothideomycete-plant interactions illuminated by genome sequencing and EST analysis of the wheat pathogen Stagonospora nodorum.</title>
        <authorList>
            <person name="Hane J.K."/>
            <person name="Lowe R.G."/>
            <person name="Solomon P.S."/>
            <person name="Tan K.C."/>
            <person name="Schoch C.L."/>
            <person name="Spatafora J.W."/>
            <person name="Crous P.W."/>
            <person name="Kodira C."/>
            <person name="Birren B.W."/>
            <person name="Galagan J.E."/>
            <person name="Torriani S.F."/>
            <person name="McDonald B.A."/>
            <person name="Oliver R.P."/>
        </authorList>
    </citation>
    <scope>NUCLEOTIDE SEQUENCE [LARGE SCALE GENOMIC DNA]</scope>
    <source>
        <strain evidence="4">SN15 / ATCC MYA-4574 / FGSC 10173</strain>
    </source>
</reference>
<dbReference type="STRING" id="321614.Q0V2L8"/>
<dbReference type="AlphaFoldDB" id="Q0V2L8"/>
<dbReference type="PANTHER" id="PTHR37488:SF1">
    <property type="entry name" value="DUF1275 DOMAIN PROTEIN"/>
    <property type="match status" value="1"/>
</dbReference>
<dbReference type="eggNOG" id="ENOG502RR78">
    <property type="taxonomic scope" value="Eukaryota"/>
</dbReference>
<evidence type="ECO:0008006" key="5">
    <source>
        <dbReference type="Google" id="ProtNLM"/>
    </source>
</evidence>
<feature type="transmembrane region" description="Helical" evidence="2">
    <location>
        <begin position="123"/>
        <end position="145"/>
    </location>
</feature>
<evidence type="ECO:0000256" key="2">
    <source>
        <dbReference type="SAM" id="Phobius"/>
    </source>
</evidence>
<sequence>MSTGATRGSNEQTPLLGRPNGKSSAPTKLRKHMAADVSKNWADLVLLFCYIITGLLDSSAVFIWGSFVSMQTALGNTIYLGLGVIAPNEGIRWIKAATSIASFCFGSFVFARFHRYFTPRKRWVLIASYTFQMLFIVVAALIVTFDREKSGGLSWQVLVPIAVVAFQSSGQAVTSRALQYAGLTSVVLTSNYCDLFSDADIFKLSNVERNRRIAAPTLLLLGACLGGVWAHTGVGLAGALWTAAALKGIAVISPQFKYHLKMLPDKSLRFISPIAKSLFNKKITDLQTLQALLPNHTLVAFDTEGVKQHFEGRQIGSQDLSELGVAVFPPTKTPLYFISNLTQFYEDSDYRSLHLGLMTEKTASEAGPRLIDFLSGFKGDMILLGFNMHQEWRWISRTCPSFAALFTSWCDVQELLPQLGSPPGLAKTLKAMGIWGWTSIHLRHGGAADAVRVLAVLSGLVCGVPIREDREHKEDNVSKYCHLPKRESVREAPGKVRFHTCRISAADGGKLPLQTPNGLAGMFAAYEGLKGVGLNSRTPTLARAPVKYWWVSFRTREGLENFKREVDGSVYEDATLRVTIEVKPAQPSEKSKSGASIERCKAPRDLIDIALALGADNARNLHMDVDTL</sequence>
<keyword evidence="2" id="KW-1133">Transmembrane helix</keyword>
<dbReference type="InParanoid" id="Q0V2L8"/>